<evidence type="ECO:0000256" key="1">
    <source>
        <dbReference type="SAM" id="MobiDB-lite"/>
    </source>
</evidence>
<evidence type="ECO:0000313" key="4">
    <source>
        <dbReference type="Proteomes" id="UP000243686"/>
    </source>
</evidence>
<keyword evidence="2" id="KW-0472">Membrane</keyword>
<keyword evidence="2" id="KW-0812">Transmembrane</keyword>
<evidence type="ECO:0000313" key="3">
    <source>
        <dbReference type="EMBL" id="OON22903.1"/>
    </source>
</evidence>
<feature type="transmembrane region" description="Helical" evidence="2">
    <location>
        <begin position="806"/>
        <end position="826"/>
    </location>
</feature>
<dbReference type="AlphaFoldDB" id="A0A1S8X8Y3"/>
<feature type="transmembrane region" description="Helical" evidence="2">
    <location>
        <begin position="315"/>
        <end position="336"/>
    </location>
</feature>
<feature type="non-terminal residue" evidence="3">
    <location>
        <position position="1"/>
    </location>
</feature>
<gene>
    <name evidence="3" type="ORF">X801_01191</name>
</gene>
<name>A0A1S8X8Y3_OPIVI</name>
<feature type="region of interest" description="Disordered" evidence="1">
    <location>
        <begin position="351"/>
        <end position="371"/>
    </location>
</feature>
<dbReference type="Proteomes" id="UP000243686">
    <property type="component" value="Unassembled WGS sequence"/>
</dbReference>
<keyword evidence="4" id="KW-1185">Reference proteome</keyword>
<feature type="compositionally biased region" description="Polar residues" evidence="1">
    <location>
        <begin position="139"/>
        <end position="155"/>
    </location>
</feature>
<feature type="transmembrane region" description="Helical" evidence="2">
    <location>
        <begin position="718"/>
        <end position="743"/>
    </location>
</feature>
<feature type="non-terminal residue" evidence="3">
    <location>
        <position position="1034"/>
    </location>
</feature>
<organism evidence="3 4">
    <name type="scientific">Opisthorchis viverrini</name>
    <name type="common">Southeast Asian liver fluke</name>
    <dbReference type="NCBI Taxonomy" id="6198"/>
    <lineage>
        <taxon>Eukaryota</taxon>
        <taxon>Metazoa</taxon>
        <taxon>Spiralia</taxon>
        <taxon>Lophotrochozoa</taxon>
        <taxon>Platyhelminthes</taxon>
        <taxon>Trematoda</taxon>
        <taxon>Digenea</taxon>
        <taxon>Opisthorchiida</taxon>
        <taxon>Opisthorchiata</taxon>
        <taxon>Opisthorchiidae</taxon>
        <taxon>Opisthorchis</taxon>
    </lineage>
</organism>
<feature type="transmembrane region" description="Helical" evidence="2">
    <location>
        <begin position="838"/>
        <end position="857"/>
    </location>
</feature>
<protein>
    <submittedName>
        <fullName evidence="3">Uncharacterized protein</fullName>
    </submittedName>
</protein>
<keyword evidence="2" id="KW-1133">Transmembrane helix</keyword>
<accession>A0A1S8X8Y3</accession>
<proteinExistence type="predicted"/>
<feature type="transmembrane region" description="Helical" evidence="2">
    <location>
        <begin position="686"/>
        <end position="706"/>
    </location>
</feature>
<feature type="transmembrane region" description="Helical" evidence="2">
    <location>
        <begin position="764"/>
        <end position="786"/>
    </location>
</feature>
<feature type="region of interest" description="Disordered" evidence="1">
    <location>
        <begin position="133"/>
        <end position="155"/>
    </location>
</feature>
<dbReference type="EMBL" id="KV891656">
    <property type="protein sequence ID" value="OON22903.1"/>
    <property type="molecule type" value="Genomic_DNA"/>
</dbReference>
<feature type="transmembrane region" description="Helical" evidence="2">
    <location>
        <begin position="280"/>
        <end position="300"/>
    </location>
</feature>
<reference evidence="3 4" key="1">
    <citation type="submission" date="2015-03" db="EMBL/GenBank/DDBJ databases">
        <title>Draft genome of the nematode, Opisthorchis viverrini.</title>
        <authorList>
            <person name="Mitreva M."/>
        </authorList>
    </citation>
    <scope>NUCLEOTIDE SEQUENCE [LARGE SCALE GENOMIC DNA]</scope>
    <source>
        <strain evidence="3">Khon Kaen</strain>
    </source>
</reference>
<feature type="transmembrane region" description="Helical" evidence="2">
    <location>
        <begin position="423"/>
        <end position="447"/>
    </location>
</feature>
<sequence>NVEQQTTDENHFCSSFKGSKLSQRIYQSSVRESTISAAFSSIAECGTIQLPEYRPGPLPIQSPIPLELRKKLPLHLSEDTSQFTNLSSSVILYNPNTVSCSGVHLTAAPYTRVSPYLMLASKQLQVLAQPKAKNGADSGISNTSQDTHSLSDATQSNSGLRVGIEINKAFQTLELNANEPSMNCSYLDCQRPGPGGTKSACSKHRICSRSSTSSSTDGIALAYTNQVALDSKTETSDSETEDEALELEDMRYISSETRTNWRSRLVFQNATSANPLRVHIIKVGAMLYVLLLTVSCYVVIKDGTAPGTSLKTNRYTGVIFTFLDCGSMLFMLGSLFRCVRLKPRLWNSLRQSKSPWRPAGRTSRSPSSPKSPFSWPDFFCGILQHNMQTCPKSAWLSTTTDDLKEDPRNFLHKRKHSAHRKEAFIHLIFIAVVASITVIQIAIDWWIEKPTTPDSRRVFSCNNFAQTQHDVPSLEAKSNDTKNWSVHSAKANSWNVQNNSLESIYYGCLLGLVTVQALFLSNPFEVISPTPLLFTFGYAHLMSTNILRFLMISFCHNCTLITGHSNQSRTPGLWIFLDTLNKLRYVSSFFSANDSNLSYCYALFPKNAGYLHFLWNEKLTKINWFTQQKEELQHNFTVGRTVTGERLDEIRTTDSKRSFKPTSRRSKRGKFFLISRVHLERVTLHWTVWLLGSLLIFTTATVIIVLNVNISSYSTRTIISFSWIILLTFCSTVMVQLILYRLWTLNSSAALQVAQSRCICLDKSFWMPLNSVCFIGSVIFHTTLVYNSLKMADLGQITKVLQLLSSIIQLFEICGQLLVCSLTNFNQLRTKLIKSYQYFVSFINISIVALYVDQFLVEHQVFSANYCQEQQTSFRLQARRKNAGMELSRSTTVWILCIVNKKHGVAGFVCLNENHGIMIIKDYDAIFLTNWAKLALVDHLRSLIPESFPQSLIGLVLDEAINIRKPHVDIRYTFKYNLAFIKLMGHIFGDKWKNVEFCEILKNVAGYFRFSEAIAAYWFSAEESDQNKLHMKMV</sequence>
<evidence type="ECO:0000256" key="2">
    <source>
        <dbReference type="SAM" id="Phobius"/>
    </source>
</evidence>